<organism evidence="1 2">
    <name type="scientific">Haloarcula sinaiiensis tailed virus 1</name>
    <dbReference type="NCBI Taxonomy" id="1262530"/>
    <lineage>
        <taxon>Viruses</taxon>
        <taxon>Duplodnaviria</taxon>
        <taxon>Heunggongvirae</taxon>
        <taxon>Uroviricota</taxon>
        <taxon>Caudoviricetes</taxon>
        <taxon>Kirjokansivirales</taxon>
        <taxon>Shortaselviridae</taxon>
        <taxon>Lonfivirus</taxon>
        <taxon>Lonfivirus codicilli</taxon>
        <taxon>Lonfivirus HSTV1</taxon>
    </lineage>
</organism>
<accession>R9QSP4</accession>
<keyword evidence="2" id="KW-1185">Reference proteome</keyword>
<reference evidence="1 2" key="1">
    <citation type="journal article" date="2013" name="Proc. Natl. Acad. Sci. U.S.A.">
        <title>Structure of the archaeal head-tailed virus HSTV-1 completes the HK97 fold story.</title>
        <authorList>
            <person name="Pietila M.K."/>
            <person name="Laurinmaki P."/>
            <person name="Russell D.A."/>
            <person name="Ko C.C."/>
            <person name="Jacobs-Sera D."/>
            <person name="Hendrix R.W."/>
            <person name="Bamford D.H."/>
            <person name="Butcher S.J."/>
        </authorList>
    </citation>
    <scope>NUCLEOTIDE SEQUENCE [LARGE SCALE GENOMIC DNA]</scope>
</reference>
<protein>
    <submittedName>
        <fullName evidence="1">Uncharacterized protein</fullName>
    </submittedName>
</protein>
<proteinExistence type="predicted"/>
<dbReference type="RefSeq" id="YP_008083072.1">
    <property type="nucleotide sequence ID" value="NC_021471.1"/>
</dbReference>
<evidence type="ECO:0000313" key="1">
    <source>
        <dbReference type="EMBL" id="AGC34567.1"/>
    </source>
</evidence>
<gene>
    <name evidence="1" type="primary">22</name>
    <name evidence="1" type="ORF">HSTV1_22</name>
</gene>
<dbReference type="KEGG" id="vg:16151504"/>
<evidence type="ECO:0000313" key="2">
    <source>
        <dbReference type="Proteomes" id="UP000014319"/>
    </source>
</evidence>
<name>R9QSP4_9CAUD</name>
<dbReference type="Proteomes" id="UP000014319">
    <property type="component" value="Genome"/>
</dbReference>
<dbReference type="GeneID" id="16151504"/>
<sequence length="155" mass="16440">MATKTWRGQTATIEITGNSMPSEPIGVIDNPEVAAPEQEVQELRGAGSTEWQDLQKTETSVTVSGDVAAWDIEAWDRLIDYDEAAGKLDDSAEVATFTVTVTYNAADGSTKEIPVVDAYVDGSIPLGGSREEWIGMSLSLVGRTLGSITNTDASA</sequence>
<dbReference type="EMBL" id="KC117378">
    <property type="protein sequence ID" value="AGC34567.1"/>
    <property type="molecule type" value="Genomic_DNA"/>
</dbReference>